<protein>
    <recommendedName>
        <fullName evidence="3">CpXC protein</fullName>
    </recommendedName>
</protein>
<organism evidence="1 2">
    <name type="scientific">Halogeometricum luteum</name>
    <dbReference type="NCBI Taxonomy" id="2950537"/>
    <lineage>
        <taxon>Archaea</taxon>
        <taxon>Methanobacteriati</taxon>
        <taxon>Methanobacteriota</taxon>
        <taxon>Stenosarchaea group</taxon>
        <taxon>Halobacteria</taxon>
        <taxon>Halobacteriales</taxon>
        <taxon>Haloferacaceae</taxon>
        <taxon>Halogeometricum</taxon>
    </lineage>
</organism>
<proteinExistence type="predicted"/>
<gene>
    <name evidence="1" type="ORF">NDI79_20995</name>
</gene>
<reference evidence="1 2" key="1">
    <citation type="submission" date="2022-06" db="EMBL/GenBank/DDBJ databases">
        <title>Halogeometricum sp. a new haloarchaeum isolate from saline soil.</title>
        <authorList>
            <person name="Strakova D."/>
            <person name="Galisteo C."/>
            <person name="Sanchez-Porro C."/>
            <person name="Ventosa A."/>
        </authorList>
    </citation>
    <scope>NUCLEOTIDE SEQUENCE [LARGE SCALE GENOMIC DNA]</scope>
    <source>
        <strain evidence="2">S3BR25-2</strain>
    </source>
</reference>
<keyword evidence="2" id="KW-1185">Reference proteome</keyword>
<evidence type="ECO:0000313" key="1">
    <source>
        <dbReference type="EMBL" id="MDS0296650.1"/>
    </source>
</evidence>
<name>A0ABU2G784_9EURY</name>
<dbReference type="Proteomes" id="UP001254813">
    <property type="component" value="Unassembled WGS sequence"/>
</dbReference>
<dbReference type="EMBL" id="JAMQOQ010000007">
    <property type="protein sequence ID" value="MDS0296650.1"/>
    <property type="molecule type" value="Genomic_DNA"/>
</dbReference>
<accession>A0ABU2G784</accession>
<sequence>MSGASSKLNKQQVKHDLHGEEVGRRGSFYCDFCNTKMSIEEPVMYDIARIHDMAHLELLVDLPDGWSLDAARCQNCEVEGITPETDGWEEAVVILSVNESNGVLSVDAHSLTVVDYSPGEEGECPPPVQAAFLSRQGVSMSRWGFLKSVIETNEVDVRPLQVYRDMLEELEGETD</sequence>
<evidence type="ECO:0008006" key="3">
    <source>
        <dbReference type="Google" id="ProtNLM"/>
    </source>
</evidence>
<dbReference type="RefSeq" id="WP_310930657.1">
    <property type="nucleotide sequence ID" value="NZ_JAMQOQ010000007.1"/>
</dbReference>
<comment type="caution">
    <text evidence="1">The sequence shown here is derived from an EMBL/GenBank/DDBJ whole genome shotgun (WGS) entry which is preliminary data.</text>
</comment>
<evidence type="ECO:0000313" key="2">
    <source>
        <dbReference type="Proteomes" id="UP001254813"/>
    </source>
</evidence>